<dbReference type="Proteomes" id="UP000184749">
    <property type="component" value="Plasmid pRgalIE4872d"/>
</dbReference>
<keyword evidence="1" id="KW-0812">Transmembrane</keyword>
<reference evidence="2 3" key="1">
    <citation type="submission" date="2016-09" db="EMBL/GenBank/DDBJ databases">
        <title>The complete genome sequences of Rhizobium gallicum, symbiovars gallicum and phaseoli, symbionts associated to common bean (Phaseolus vulgaris).</title>
        <authorList>
            <person name="Bustos P."/>
            <person name="Santamaria R.I."/>
            <person name="Perez-Carrascal O.M."/>
            <person name="Juarez S."/>
            <person name="Lozano L."/>
            <person name="Martinez-Flores I."/>
            <person name="Martinez-Romero E."/>
            <person name="Cevallos M."/>
            <person name="Romero D."/>
            <person name="Davila G."/>
            <person name="Gonzalez V."/>
        </authorList>
    </citation>
    <scope>NUCLEOTIDE SEQUENCE [LARGE SCALE GENOMIC DNA]</scope>
    <source>
        <strain evidence="2 3">IE4872</strain>
        <plasmid evidence="3">prgalie4872d</plasmid>
    </source>
</reference>
<organism evidence="2 3">
    <name type="scientific">Rhizobium gallicum</name>
    <dbReference type="NCBI Taxonomy" id="56730"/>
    <lineage>
        <taxon>Bacteria</taxon>
        <taxon>Pseudomonadati</taxon>
        <taxon>Pseudomonadota</taxon>
        <taxon>Alphaproteobacteria</taxon>
        <taxon>Hyphomicrobiales</taxon>
        <taxon>Rhizobiaceae</taxon>
        <taxon>Rhizobium/Agrobacterium group</taxon>
        <taxon>Rhizobium</taxon>
    </lineage>
</organism>
<sequence length="112" mass="12272">MHASCRTLNMHLSNQVRAPFDMRHDKAQVMGTYWLLIASCIGGIIAAVLRLSAMSCVNIATVLLLGSIARLLFSDYRLNIIITSTGAPAILLVSFFFSGWALSAIRKTDKND</sequence>
<protein>
    <submittedName>
        <fullName evidence="2">Uncharacterized protein</fullName>
    </submittedName>
</protein>
<feature type="transmembrane region" description="Helical" evidence="1">
    <location>
        <begin position="79"/>
        <end position="102"/>
    </location>
</feature>
<feature type="transmembrane region" description="Helical" evidence="1">
    <location>
        <begin position="31"/>
        <end position="49"/>
    </location>
</feature>
<evidence type="ECO:0000313" key="3">
    <source>
        <dbReference type="Proteomes" id="UP000184749"/>
    </source>
</evidence>
<keyword evidence="1" id="KW-0472">Membrane</keyword>
<keyword evidence="1" id="KW-1133">Transmembrane helix</keyword>
<gene>
    <name evidence="2" type="ORF">IE4872_PD02263</name>
</gene>
<name>A0A1L5NXX8_9HYPH</name>
<evidence type="ECO:0000256" key="1">
    <source>
        <dbReference type="SAM" id="Phobius"/>
    </source>
</evidence>
<dbReference type="EMBL" id="CP017105">
    <property type="protein sequence ID" value="APO72774.1"/>
    <property type="molecule type" value="Genomic_DNA"/>
</dbReference>
<proteinExistence type="predicted"/>
<keyword evidence="2" id="KW-0614">Plasmid</keyword>
<evidence type="ECO:0000313" key="2">
    <source>
        <dbReference type="EMBL" id="APO72774.1"/>
    </source>
</evidence>
<accession>A0A1L5NXX8</accession>
<dbReference type="AlphaFoldDB" id="A0A1L5NXX8"/>
<geneLocation type="plasmid" evidence="3">
    <name>prgalie4872d</name>
</geneLocation>